<dbReference type="Pfam" id="PF00535">
    <property type="entry name" value="Glycos_transf_2"/>
    <property type="match status" value="1"/>
</dbReference>
<gene>
    <name evidence="2" type="ORF">EZ315_01020</name>
</gene>
<dbReference type="Gene3D" id="3.90.550.10">
    <property type="entry name" value="Spore Coat Polysaccharide Biosynthesis Protein SpsA, Chain A"/>
    <property type="match status" value="1"/>
</dbReference>
<feature type="domain" description="Glycosyltransferase 2-like" evidence="1">
    <location>
        <begin position="19"/>
        <end position="157"/>
    </location>
</feature>
<proteinExistence type="predicted"/>
<comment type="caution">
    <text evidence="2">The sequence shown here is derived from an EMBL/GenBank/DDBJ whole genome shotgun (WGS) entry which is preliminary data.</text>
</comment>
<protein>
    <submittedName>
        <fullName evidence="2">Glycosyltransferase</fullName>
    </submittedName>
</protein>
<dbReference type="PANTHER" id="PTHR22916:SF67">
    <property type="entry name" value="COLANIC ACID BIOSYNTHESIS GLYCOSYL TRANSFERASE WCAE-RELATED"/>
    <property type="match status" value="1"/>
</dbReference>
<dbReference type="RefSeq" id="WP_135469859.1">
    <property type="nucleotide sequence ID" value="NZ_CASJDB010000010.1"/>
</dbReference>
<dbReference type="CDD" id="cd06433">
    <property type="entry name" value="GT_2_WfgS_like"/>
    <property type="match status" value="1"/>
</dbReference>
<keyword evidence="3" id="KW-1185">Reference proteome</keyword>
<evidence type="ECO:0000313" key="2">
    <source>
        <dbReference type="EMBL" id="TGG39361.1"/>
    </source>
</evidence>
<organism evidence="2 3">
    <name type="scientific">Duncaniella freteri</name>
    <dbReference type="NCBI Taxonomy" id="2530391"/>
    <lineage>
        <taxon>Bacteria</taxon>
        <taxon>Pseudomonadati</taxon>
        <taxon>Bacteroidota</taxon>
        <taxon>Bacteroidia</taxon>
        <taxon>Bacteroidales</taxon>
        <taxon>Muribaculaceae</taxon>
        <taxon>Duncaniella</taxon>
    </lineage>
</organism>
<sequence>MAKYTFRGLMMLGENNKVTVVTVCYNAATVIEETILSVLSQDYQSMEYIVIDGGSTDGTVDIIKKYSDRIAYWVSEPDGGIYYAMNKAVEHATGDYVNFMNAGDTFFDSNVLKDIFYRKLYTEDVIYGSNLCRYSGGYKSHHPAGFEVLDKAMPFCHQSSFTRTDVLRAYPFDTDYRRVADYVFFRRLYERGGSFRRVDKYICVYDEYGISSNITLDYYFELCRAFGWKASMKEYLKYCMFNRMKSLRYCRLRFLISSYQKPGKYQLHPKGFKQM</sequence>
<reference evidence="2 3" key="1">
    <citation type="submission" date="2019-02" db="EMBL/GenBank/DDBJ databases">
        <title>Isolation and identification of novel species under the genus Muribaculum.</title>
        <authorList>
            <person name="Miyake S."/>
            <person name="Ding Y."/>
            <person name="Low A."/>
            <person name="Soh M."/>
            <person name="Seedorf H."/>
        </authorList>
    </citation>
    <scope>NUCLEOTIDE SEQUENCE [LARGE SCALE GENOMIC DNA]</scope>
    <source>
        <strain evidence="2 3">TLL-A3</strain>
    </source>
</reference>
<evidence type="ECO:0000313" key="3">
    <source>
        <dbReference type="Proteomes" id="UP000297635"/>
    </source>
</evidence>
<evidence type="ECO:0000259" key="1">
    <source>
        <dbReference type="Pfam" id="PF00535"/>
    </source>
</evidence>
<dbReference type="PANTHER" id="PTHR22916">
    <property type="entry name" value="GLYCOSYLTRANSFERASE"/>
    <property type="match status" value="1"/>
</dbReference>
<dbReference type="AlphaFoldDB" id="A0A4Z0V3Q8"/>
<dbReference type="GO" id="GO:0016758">
    <property type="term" value="F:hexosyltransferase activity"/>
    <property type="evidence" value="ECO:0007669"/>
    <property type="project" value="UniProtKB-ARBA"/>
</dbReference>
<dbReference type="SUPFAM" id="SSF53448">
    <property type="entry name" value="Nucleotide-diphospho-sugar transferases"/>
    <property type="match status" value="1"/>
</dbReference>
<name>A0A4Z0V3Q8_9BACT</name>
<dbReference type="Proteomes" id="UP000297635">
    <property type="component" value="Unassembled WGS sequence"/>
</dbReference>
<dbReference type="InterPro" id="IPR029044">
    <property type="entry name" value="Nucleotide-diphossugar_trans"/>
</dbReference>
<accession>A0A4Z0V3Q8</accession>
<dbReference type="GeneID" id="82148352"/>
<keyword evidence="2" id="KW-0808">Transferase</keyword>
<dbReference type="EMBL" id="SJSA01000001">
    <property type="protein sequence ID" value="TGG39361.1"/>
    <property type="molecule type" value="Genomic_DNA"/>
</dbReference>
<dbReference type="InterPro" id="IPR001173">
    <property type="entry name" value="Glyco_trans_2-like"/>
</dbReference>